<comment type="caution">
    <text evidence="3">The sequence shown here is derived from an EMBL/GenBank/DDBJ whole genome shotgun (WGS) entry which is preliminary data.</text>
</comment>
<dbReference type="Proteomes" id="UP000435112">
    <property type="component" value="Unassembled WGS sequence"/>
</dbReference>
<dbReference type="EMBL" id="QXFU01001753">
    <property type="protein sequence ID" value="KAE8996144.1"/>
    <property type="molecule type" value="Genomic_DNA"/>
</dbReference>
<feature type="transmembrane region" description="Helical" evidence="1">
    <location>
        <begin position="29"/>
        <end position="54"/>
    </location>
</feature>
<proteinExistence type="predicted"/>
<protein>
    <recommendedName>
        <fullName evidence="5">MARVEL domain-containing protein</fullName>
    </recommendedName>
</protein>
<feature type="signal peptide" evidence="2">
    <location>
        <begin position="1"/>
        <end position="19"/>
    </location>
</feature>
<evidence type="ECO:0000313" key="3">
    <source>
        <dbReference type="EMBL" id="KAE8996144.1"/>
    </source>
</evidence>
<gene>
    <name evidence="3" type="ORF">PR002_g19409</name>
</gene>
<organism evidence="3 4">
    <name type="scientific">Phytophthora rubi</name>
    <dbReference type="NCBI Taxonomy" id="129364"/>
    <lineage>
        <taxon>Eukaryota</taxon>
        <taxon>Sar</taxon>
        <taxon>Stramenopiles</taxon>
        <taxon>Oomycota</taxon>
        <taxon>Peronosporomycetes</taxon>
        <taxon>Peronosporales</taxon>
        <taxon>Peronosporaceae</taxon>
        <taxon>Phytophthora</taxon>
    </lineage>
</organism>
<reference evidence="3 4" key="1">
    <citation type="submission" date="2018-09" db="EMBL/GenBank/DDBJ databases">
        <title>Genomic investigation of the strawberry pathogen Phytophthora fragariae indicates pathogenicity is determined by transcriptional variation in three key races.</title>
        <authorList>
            <person name="Adams T.M."/>
            <person name="Armitage A.D."/>
            <person name="Sobczyk M.K."/>
            <person name="Bates H.J."/>
            <person name="Dunwell J.M."/>
            <person name="Nellist C.F."/>
            <person name="Harrison R.J."/>
        </authorList>
    </citation>
    <scope>NUCLEOTIDE SEQUENCE [LARGE SCALE GENOMIC DNA]</scope>
    <source>
        <strain evidence="3 4">SCRP324</strain>
    </source>
</reference>
<evidence type="ECO:0000256" key="2">
    <source>
        <dbReference type="SAM" id="SignalP"/>
    </source>
</evidence>
<keyword evidence="1" id="KW-0812">Transmembrane</keyword>
<evidence type="ECO:0008006" key="5">
    <source>
        <dbReference type="Google" id="ProtNLM"/>
    </source>
</evidence>
<keyword evidence="1" id="KW-1133">Transmembrane helix</keyword>
<accession>A0A6A3JVD3</accession>
<feature type="chain" id="PRO_5025352839" description="MARVEL domain-containing protein" evidence="2">
    <location>
        <begin position="20"/>
        <end position="90"/>
    </location>
</feature>
<dbReference type="AlphaFoldDB" id="A0A6A3JVD3"/>
<keyword evidence="1" id="KW-0472">Membrane</keyword>
<evidence type="ECO:0000313" key="4">
    <source>
        <dbReference type="Proteomes" id="UP000435112"/>
    </source>
</evidence>
<sequence>MYAVAQFVCWLLLLVLSLAVHIPLACYDLLEFSLCGVVGVVVLLLDLNSVNFYIRWVARGMEASAAVCLVGVVAYLCRISDVEGKVQQTT</sequence>
<evidence type="ECO:0000256" key="1">
    <source>
        <dbReference type="SAM" id="Phobius"/>
    </source>
</evidence>
<keyword evidence="2" id="KW-0732">Signal</keyword>
<name>A0A6A3JVD3_9STRA</name>